<evidence type="ECO:0000256" key="2">
    <source>
        <dbReference type="ARBA" id="ARBA00022679"/>
    </source>
</evidence>
<proteinExistence type="inferred from homology"/>
<keyword evidence="3" id="KW-0133">Cell shape</keyword>
<dbReference type="Gene3D" id="3.40.630.30">
    <property type="match status" value="1"/>
</dbReference>
<dbReference type="InterPro" id="IPR038740">
    <property type="entry name" value="BioF2-like_GNAT_dom"/>
</dbReference>
<sequence>MYKSIELDLSNSKEWQEHLDRIPESNKDIYYSPNYYRLYEDLGDGTAKCFVVTNGDEVALYPFLMNSVEGYNLKEDYVDIQGAYGYNGTIYTSLNEELIKEFDKAFAIYCSDKKVLAEFTRFHPILENKEFSKTRMKVTDDRETVYLNLEQEIDELWQDQFSSQIRNKIRKAIKKNYSSEVLTNPSPDDIEIFIAIYNENMRMVGADEYFFFNEQYFRDTFKYLSSNSYLLNIKDEEGNIISSTILFKYGKFFHYHLSGRTEDAISWASNYLYSESINLAKKLGAEVYHFGGGRTPAPDDSLLRFKKGFSKTSSIFSLGKKIYFPEIYSSIEKKWNEENPNLEEKYRKFLLKYRIKKDL</sequence>
<feature type="domain" description="BioF2-like acetyltransferase" evidence="7">
    <location>
        <begin position="165"/>
        <end position="295"/>
    </location>
</feature>
<keyword evidence="5 8" id="KW-0012">Acyltransferase</keyword>
<keyword evidence="4" id="KW-0573">Peptidoglycan synthesis</keyword>
<dbReference type="Pfam" id="PF13480">
    <property type="entry name" value="Acetyltransf_6"/>
    <property type="match status" value="1"/>
</dbReference>
<dbReference type="InterPro" id="IPR003447">
    <property type="entry name" value="FEMABX"/>
</dbReference>
<evidence type="ECO:0000313" key="9">
    <source>
        <dbReference type="Proteomes" id="UP001597544"/>
    </source>
</evidence>
<comment type="similarity">
    <text evidence="1">Belongs to the FemABX family.</text>
</comment>
<evidence type="ECO:0000256" key="3">
    <source>
        <dbReference type="ARBA" id="ARBA00022960"/>
    </source>
</evidence>
<evidence type="ECO:0000256" key="6">
    <source>
        <dbReference type="ARBA" id="ARBA00023316"/>
    </source>
</evidence>
<keyword evidence="6" id="KW-0961">Cell wall biogenesis/degradation</keyword>
<gene>
    <name evidence="8" type="ORF">ACFSRY_10225</name>
</gene>
<keyword evidence="2 8" id="KW-0808">Transferase</keyword>
<protein>
    <submittedName>
        <fullName evidence="8">GNAT family N-acetyltransferase</fullName>
        <ecNumber evidence="8">2.3.1.-</ecNumber>
    </submittedName>
</protein>
<comment type="caution">
    <text evidence="8">The sequence shown here is derived from an EMBL/GenBank/DDBJ whole genome shotgun (WGS) entry which is preliminary data.</text>
</comment>
<dbReference type="PANTHER" id="PTHR36174">
    <property type="entry name" value="LIPID II:GLYCINE GLYCYLTRANSFERASE"/>
    <property type="match status" value="1"/>
</dbReference>
<keyword evidence="9" id="KW-1185">Reference proteome</keyword>
<dbReference type="RefSeq" id="WP_377506435.1">
    <property type="nucleotide sequence ID" value="NZ_JBHULU010000014.1"/>
</dbReference>
<accession>A0ABW5IMK2</accession>
<dbReference type="EC" id="2.3.1.-" evidence="8"/>
<dbReference type="InterPro" id="IPR050644">
    <property type="entry name" value="PG_Glycine_Bridge_Synth"/>
</dbReference>
<dbReference type="EMBL" id="JBHULU010000014">
    <property type="protein sequence ID" value="MFD2514242.1"/>
    <property type="molecule type" value="Genomic_DNA"/>
</dbReference>
<evidence type="ECO:0000259" key="7">
    <source>
        <dbReference type="Pfam" id="PF13480"/>
    </source>
</evidence>
<evidence type="ECO:0000313" key="8">
    <source>
        <dbReference type="EMBL" id="MFD2514242.1"/>
    </source>
</evidence>
<dbReference type="PANTHER" id="PTHR36174:SF1">
    <property type="entry name" value="LIPID II:GLYCINE GLYCYLTRANSFERASE"/>
    <property type="match status" value="1"/>
</dbReference>
<dbReference type="GO" id="GO:0016746">
    <property type="term" value="F:acyltransferase activity"/>
    <property type="evidence" value="ECO:0007669"/>
    <property type="project" value="UniProtKB-KW"/>
</dbReference>
<evidence type="ECO:0000256" key="1">
    <source>
        <dbReference type="ARBA" id="ARBA00009943"/>
    </source>
</evidence>
<organism evidence="8 9">
    <name type="scientific">Pontibacter locisalis</name>
    <dbReference type="NCBI Taxonomy" id="1719035"/>
    <lineage>
        <taxon>Bacteria</taxon>
        <taxon>Pseudomonadati</taxon>
        <taxon>Bacteroidota</taxon>
        <taxon>Cytophagia</taxon>
        <taxon>Cytophagales</taxon>
        <taxon>Hymenobacteraceae</taxon>
        <taxon>Pontibacter</taxon>
    </lineage>
</organism>
<dbReference type="PROSITE" id="PS51191">
    <property type="entry name" value="FEMABX"/>
    <property type="match status" value="1"/>
</dbReference>
<dbReference type="InterPro" id="IPR016181">
    <property type="entry name" value="Acyl_CoA_acyltransferase"/>
</dbReference>
<dbReference type="Proteomes" id="UP001597544">
    <property type="component" value="Unassembled WGS sequence"/>
</dbReference>
<evidence type="ECO:0000256" key="4">
    <source>
        <dbReference type="ARBA" id="ARBA00022984"/>
    </source>
</evidence>
<reference evidence="9" key="1">
    <citation type="journal article" date="2019" name="Int. J. Syst. Evol. Microbiol.">
        <title>The Global Catalogue of Microorganisms (GCM) 10K type strain sequencing project: providing services to taxonomists for standard genome sequencing and annotation.</title>
        <authorList>
            <consortium name="The Broad Institute Genomics Platform"/>
            <consortium name="The Broad Institute Genome Sequencing Center for Infectious Disease"/>
            <person name="Wu L."/>
            <person name="Ma J."/>
        </authorList>
    </citation>
    <scope>NUCLEOTIDE SEQUENCE [LARGE SCALE GENOMIC DNA]</scope>
    <source>
        <strain evidence="9">KCTC 42498</strain>
    </source>
</reference>
<name>A0ABW5IMK2_9BACT</name>
<evidence type="ECO:0000256" key="5">
    <source>
        <dbReference type="ARBA" id="ARBA00023315"/>
    </source>
</evidence>
<dbReference type="SUPFAM" id="SSF55729">
    <property type="entry name" value="Acyl-CoA N-acyltransferases (Nat)"/>
    <property type="match status" value="1"/>
</dbReference>